<name>A0ABU6LS91_9ACTN</name>
<reference evidence="1 2" key="1">
    <citation type="submission" date="2024-01" db="EMBL/GenBank/DDBJ databases">
        <title>Genome analysis.</title>
        <authorList>
            <person name="Zhang K."/>
        </authorList>
    </citation>
    <scope>NUCLEOTIDE SEQUENCE [LARGE SCALE GENOMIC DNA]</scope>
    <source>
        <strain evidence="1 2">CGMCC 4.1753</strain>
    </source>
</reference>
<evidence type="ECO:0000313" key="1">
    <source>
        <dbReference type="EMBL" id="MEC7052354.1"/>
    </source>
</evidence>
<evidence type="ECO:0000313" key="2">
    <source>
        <dbReference type="Proteomes" id="UP001353952"/>
    </source>
</evidence>
<gene>
    <name evidence="1" type="ORF">RFN57_08690</name>
</gene>
<sequence>MANELRQPTPENRPLLERRKELRALDSALNALRDTVGGVPQAPRGGLLAFTGPGGWARRLC</sequence>
<accession>A0ABU6LS91</accession>
<dbReference type="Proteomes" id="UP001353952">
    <property type="component" value="Unassembled WGS sequence"/>
</dbReference>
<protein>
    <submittedName>
        <fullName evidence="1">Uncharacterized protein</fullName>
    </submittedName>
</protein>
<dbReference type="EMBL" id="JAYXNZ010000002">
    <property type="protein sequence ID" value="MEC7052354.1"/>
    <property type="molecule type" value="Genomic_DNA"/>
</dbReference>
<keyword evidence="2" id="KW-1185">Reference proteome</keyword>
<dbReference type="RefSeq" id="WP_308432013.1">
    <property type="nucleotide sequence ID" value="NZ_BMUO01000006.1"/>
</dbReference>
<comment type="caution">
    <text evidence="1">The sequence shown here is derived from an EMBL/GenBank/DDBJ whole genome shotgun (WGS) entry which is preliminary data.</text>
</comment>
<proteinExistence type="predicted"/>
<organism evidence="1 2">
    <name type="scientific">Streptomyces violaceochromogenes</name>
    <dbReference type="NCBI Taxonomy" id="67377"/>
    <lineage>
        <taxon>Bacteria</taxon>
        <taxon>Bacillati</taxon>
        <taxon>Actinomycetota</taxon>
        <taxon>Actinomycetes</taxon>
        <taxon>Kitasatosporales</taxon>
        <taxon>Streptomycetaceae</taxon>
        <taxon>Streptomyces</taxon>
    </lineage>
</organism>